<dbReference type="Proteomes" id="UP001597506">
    <property type="component" value="Unassembled WGS sequence"/>
</dbReference>
<evidence type="ECO:0000313" key="3">
    <source>
        <dbReference type="Proteomes" id="UP001597506"/>
    </source>
</evidence>
<gene>
    <name evidence="2" type="ORF">ACFSUL_14905</name>
</gene>
<comment type="caution">
    <text evidence="2">The sequence shown here is derived from an EMBL/GenBank/DDBJ whole genome shotgun (WGS) entry which is preliminary data.</text>
</comment>
<sequence>MEKDTEEQILDELKNINQSLQSINTKLEESEENSNQTFFGPLKSLLFGLFIVGPAIAVVWGILLLLDGWVLN</sequence>
<keyword evidence="1" id="KW-0472">Membrane</keyword>
<proteinExistence type="predicted"/>
<dbReference type="EMBL" id="JBHUMF010000031">
    <property type="protein sequence ID" value="MFD2682028.1"/>
    <property type="molecule type" value="Genomic_DNA"/>
</dbReference>
<keyword evidence="3" id="KW-1185">Reference proteome</keyword>
<dbReference type="RefSeq" id="WP_377936709.1">
    <property type="nucleotide sequence ID" value="NZ_JBHUMF010000031.1"/>
</dbReference>
<organism evidence="2 3">
    <name type="scientific">Bacillus seohaeanensis</name>
    <dbReference type="NCBI Taxonomy" id="284580"/>
    <lineage>
        <taxon>Bacteria</taxon>
        <taxon>Bacillati</taxon>
        <taxon>Bacillota</taxon>
        <taxon>Bacilli</taxon>
        <taxon>Bacillales</taxon>
        <taxon>Bacillaceae</taxon>
        <taxon>Bacillus</taxon>
    </lineage>
</organism>
<keyword evidence="1" id="KW-1133">Transmembrane helix</keyword>
<accession>A0ABW5RTL4</accession>
<keyword evidence="1" id="KW-0812">Transmembrane</keyword>
<evidence type="ECO:0000256" key="1">
    <source>
        <dbReference type="SAM" id="Phobius"/>
    </source>
</evidence>
<feature type="transmembrane region" description="Helical" evidence="1">
    <location>
        <begin position="45"/>
        <end position="66"/>
    </location>
</feature>
<reference evidence="3" key="1">
    <citation type="journal article" date="2019" name="Int. J. Syst. Evol. Microbiol.">
        <title>The Global Catalogue of Microorganisms (GCM) 10K type strain sequencing project: providing services to taxonomists for standard genome sequencing and annotation.</title>
        <authorList>
            <consortium name="The Broad Institute Genomics Platform"/>
            <consortium name="The Broad Institute Genome Sequencing Center for Infectious Disease"/>
            <person name="Wu L."/>
            <person name="Ma J."/>
        </authorList>
    </citation>
    <scope>NUCLEOTIDE SEQUENCE [LARGE SCALE GENOMIC DNA]</scope>
    <source>
        <strain evidence="3">KCTC 3913</strain>
    </source>
</reference>
<protein>
    <submittedName>
        <fullName evidence="2">Uncharacterized protein</fullName>
    </submittedName>
</protein>
<evidence type="ECO:0000313" key="2">
    <source>
        <dbReference type="EMBL" id="MFD2682028.1"/>
    </source>
</evidence>
<name>A0ABW5RTL4_9BACI</name>